<dbReference type="InterPro" id="IPR043129">
    <property type="entry name" value="ATPase_NBD"/>
</dbReference>
<evidence type="ECO:0000256" key="1">
    <source>
        <dbReference type="ARBA" id="ARBA00006479"/>
    </source>
</evidence>
<dbReference type="FunFam" id="1.10.10.10:FF:000045">
    <property type="entry name" value="ROK family transcriptional regulator"/>
    <property type="match status" value="1"/>
</dbReference>
<comment type="similarity">
    <text evidence="1">Belongs to the ROK (NagC/XylR) family.</text>
</comment>
<keyword evidence="8" id="KW-1185">Reference proteome</keyword>
<dbReference type="AlphaFoldDB" id="A0A1I4VC62"/>
<evidence type="ECO:0000256" key="5">
    <source>
        <dbReference type="ARBA" id="ARBA00023277"/>
    </source>
</evidence>
<name>A0A1I4VC62_9GAMM</name>
<keyword evidence="3" id="KW-0238">DNA-binding</keyword>
<evidence type="ECO:0000256" key="3">
    <source>
        <dbReference type="ARBA" id="ARBA00023125"/>
    </source>
</evidence>
<evidence type="ECO:0000313" key="7">
    <source>
        <dbReference type="EMBL" id="SFM98782.1"/>
    </source>
</evidence>
<dbReference type="OrthoDB" id="3189808at2"/>
<evidence type="ECO:0000256" key="4">
    <source>
        <dbReference type="ARBA" id="ARBA00023163"/>
    </source>
</evidence>
<dbReference type="SUPFAM" id="SSF53067">
    <property type="entry name" value="Actin-like ATPase domain"/>
    <property type="match status" value="2"/>
</dbReference>
<organism evidence="7 8">
    <name type="scientific">Izhakiella capsodis</name>
    <dbReference type="NCBI Taxonomy" id="1367852"/>
    <lineage>
        <taxon>Bacteria</taxon>
        <taxon>Pseudomonadati</taxon>
        <taxon>Pseudomonadota</taxon>
        <taxon>Gammaproteobacteria</taxon>
        <taxon>Enterobacterales</taxon>
        <taxon>Erwiniaceae</taxon>
        <taxon>Izhakiella</taxon>
    </lineage>
</organism>
<dbReference type="PANTHER" id="PTHR18964:SF149">
    <property type="entry name" value="BIFUNCTIONAL UDP-N-ACETYLGLUCOSAMINE 2-EPIMERASE_N-ACETYLMANNOSAMINE KINASE"/>
    <property type="match status" value="1"/>
</dbReference>
<dbReference type="InterPro" id="IPR000600">
    <property type="entry name" value="ROK"/>
</dbReference>
<dbReference type="Pfam" id="PF00480">
    <property type="entry name" value="ROK"/>
    <property type="match status" value="1"/>
</dbReference>
<protein>
    <submittedName>
        <fullName evidence="7">Transcriptional regulator of PTS protein</fullName>
    </submittedName>
</protein>
<dbReference type="EMBL" id="FOVC01000001">
    <property type="protein sequence ID" value="SFM98782.1"/>
    <property type="molecule type" value="Genomic_DNA"/>
</dbReference>
<dbReference type="SUPFAM" id="SSF46785">
    <property type="entry name" value="Winged helix' DNA-binding domain"/>
    <property type="match status" value="1"/>
</dbReference>
<dbReference type="InterPro" id="IPR000835">
    <property type="entry name" value="HTH_MarR-typ"/>
</dbReference>
<dbReference type="RefSeq" id="WP_092875082.1">
    <property type="nucleotide sequence ID" value="NZ_FOVC01000001.1"/>
</dbReference>
<gene>
    <name evidence="7" type="ORF">SAMN05216516_101684</name>
</gene>
<dbReference type="STRING" id="1367852.SAMN05216516_101684"/>
<dbReference type="PANTHER" id="PTHR18964">
    <property type="entry name" value="ROK (REPRESSOR, ORF, KINASE) FAMILY"/>
    <property type="match status" value="1"/>
</dbReference>
<dbReference type="Proteomes" id="UP000242222">
    <property type="component" value="Unassembled WGS sequence"/>
</dbReference>
<dbReference type="InterPro" id="IPR036390">
    <property type="entry name" value="WH_DNA-bd_sf"/>
</dbReference>
<dbReference type="GO" id="GO:0003677">
    <property type="term" value="F:DNA binding"/>
    <property type="evidence" value="ECO:0007669"/>
    <property type="project" value="UniProtKB-KW"/>
</dbReference>
<dbReference type="GO" id="GO:0006351">
    <property type="term" value="P:DNA-templated transcription"/>
    <property type="evidence" value="ECO:0007669"/>
    <property type="project" value="TreeGrafter"/>
</dbReference>
<dbReference type="Gene3D" id="1.10.10.10">
    <property type="entry name" value="Winged helix-like DNA-binding domain superfamily/Winged helix DNA-binding domain"/>
    <property type="match status" value="1"/>
</dbReference>
<sequence length="405" mass="44256">MLEDNKPGHIDQIKKINAGVVYRLIDQYGPISRIELSKKAQLAPASITKIVRELVDAELVKETEFQEISSRGRPATGLVLDTGNWHYLALRIGNGEIILALRDLSSRCIIEEIQPLVLDDVRPLQFLIAEQIDAFFFRNQDKLERLMAIAITAPGMVNGRLGVIHRMPFYKVKDLALGPFLTARMGLPVYLAHEIYGWTLAEALFGAARGARDVIHLVIDDNVGVGIITDGRILHRGTSSLAEIGHTQIMPQGHQCYCGNRGCLETLVSIPNLLERAAEGMARDPSSSLHLQPLNLDALCHAAKNNDLLTQALILDAGESVGRLLAIMVNIFHPQKILIGSPLNQVSSLLYPVISDAIMQQSLPAYSAKLILEASQITGRGTLPGAALIKDALFEGSLLIQLLQG</sequence>
<keyword evidence="4" id="KW-0804">Transcription</keyword>
<dbReference type="Pfam" id="PF01047">
    <property type="entry name" value="MarR"/>
    <property type="match status" value="1"/>
</dbReference>
<feature type="domain" description="HTH marR-type" evidence="6">
    <location>
        <begin position="23"/>
        <end position="61"/>
    </location>
</feature>
<evidence type="ECO:0000256" key="2">
    <source>
        <dbReference type="ARBA" id="ARBA00023015"/>
    </source>
</evidence>
<evidence type="ECO:0000259" key="6">
    <source>
        <dbReference type="Pfam" id="PF01047"/>
    </source>
</evidence>
<proteinExistence type="inferred from homology"/>
<dbReference type="GO" id="GO:0003700">
    <property type="term" value="F:DNA-binding transcription factor activity"/>
    <property type="evidence" value="ECO:0007669"/>
    <property type="project" value="InterPro"/>
</dbReference>
<accession>A0A1I4VC62</accession>
<dbReference type="InterPro" id="IPR036388">
    <property type="entry name" value="WH-like_DNA-bd_sf"/>
</dbReference>
<dbReference type="Gene3D" id="3.30.420.40">
    <property type="match status" value="2"/>
</dbReference>
<keyword evidence="5" id="KW-0119">Carbohydrate metabolism</keyword>
<reference evidence="8" key="1">
    <citation type="submission" date="2016-10" db="EMBL/GenBank/DDBJ databases">
        <authorList>
            <person name="Varghese N."/>
            <person name="Submissions S."/>
        </authorList>
    </citation>
    <scope>NUCLEOTIDE SEQUENCE [LARGE SCALE GENOMIC DNA]</scope>
    <source>
        <strain evidence="8">N6PO6</strain>
    </source>
</reference>
<evidence type="ECO:0000313" key="8">
    <source>
        <dbReference type="Proteomes" id="UP000242222"/>
    </source>
</evidence>
<keyword evidence="2" id="KW-0805">Transcription regulation</keyword>